<dbReference type="GeneID" id="25256928"/>
<accession>U6L6C7</accession>
<dbReference type="AlphaFoldDB" id="U6L6C7"/>
<dbReference type="EMBL" id="HG677596">
    <property type="protein sequence ID" value="CDJ44763.1"/>
    <property type="molecule type" value="Genomic_DNA"/>
</dbReference>
<dbReference type="RefSeq" id="XP_013235511.1">
    <property type="nucleotide sequence ID" value="XM_013380057.1"/>
</dbReference>
<reference evidence="3" key="2">
    <citation type="submission" date="2013-10" db="EMBL/GenBank/DDBJ databases">
        <authorList>
            <person name="Aslett M."/>
        </authorList>
    </citation>
    <scope>NUCLEOTIDE SEQUENCE [LARGE SCALE GENOMIC DNA]</scope>
    <source>
        <strain evidence="3">Houghton</strain>
    </source>
</reference>
<feature type="region of interest" description="Disordered" evidence="1">
    <location>
        <begin position="29"/>
        <end position="52"/>
    </location>
</feature>
<proteinExistence type="predicted"/>
<name>U6L6C7_EIMTE</name>
<gene>
    <name evidence="3" type="ORF">ETH_00039435</name>
</gene>
<feature type="non-terminal residue" evidence="3">
    <location>
        <position position="1"/>
    </location>
</feature>
<evidence type="ECO:0000313" key="3">
    <source>
        <dbReference type="EMBL" id="CDJ44763.1"/>
    </source>
</evidence>
<feature type="compositionally biased region" description="Low complexity" evidence="1">
    <location>
        <begin position="38"/>
        <end position="48"/>
    </location>
</feature>
<dbReference type="Proteomes" id="UP000030747">
    <property type="component" value="Unassembled WGS sequence"/>
</dbReference>
<evidence type="ECO:0000256" key="1">
    <source>
        <dbReference type="SAM" id="MobiDB-lite"/>
    </source>
</evidence>
<evidence type="ECO:0000259" key="2">
    <source>
        <dbReference type="Pfam" id="PF22941"/>
    </source>
</evidence>
<dbReference type="Pfam" id="PF22941">
    <property type="entry name" value="TADA2A-like_3rd"/>
    <property type="match status" value="1"/>
</dbReference>
<sequence>FIANRGEFDVEFDEDAEALVADLEFNPQDTPQETALKSSTTAASMSGSTEEELCCCGAGQTQDKTTEK</sequence>
<protein>
    <recommendedName>
        <fullName evidence="2">Transcriptional adapter 2-alpha/beta-like domain-containing protein</fullName>
    </recommendedName>
</protein>
<organism evidence="3 4">
    <name type="scientific">Eimeria tenella</name>
    <name type="common">Coccidian parasite</name>
    <dbReference type="NCBI Taxonomy" id="5802"/>
    <lineage>
        <taxon>Eukaryota</taxon>
        <taxon>Sar</taxon>
        <taxon>Alveolata</taxon>
        <taxon>Apicomplexa</taxon>
        <taxon>Conoidasida</taxon>
        <taxon>Coccidia</taxon>
        <taxon>Eucoccidiorida</taxon>
        <taxon>Eimeriorina</taxon>
        <taxon>Eimeriidae</taxon>
        <taxon>Eimeria</taxon>
    </lineage>
</organism>
<reference evidence="3" key="1">
    <citation type="submission" date="2013-10" db="EMBL/GenBank/DDBJ databases">
        <title>Genomic analysis of the causative agents of coccidiosis in chickens.</title>
        <authorList>
            <person name="Reid A.J."/>
            <person name="Blake D."/>
            <person name="Billington K."/>
            <person name="Browne H."/>
            <person name="Dunn M."/>
            <person name="Hung S."/>
            <person name="Kawahara F."/>
            <person name="Miranda-Saavedra D."/>
            <person name="Mourier T."/>
            <person name="Nagra H."/>
            <person name="Otto T.D."/>
            <person name="Rawlings N."/>
            <person name="Sanchez A."/>
            <person name="Sanders M."/>
            <person name="Subramaniam C."/>
            <person name="Tay Y."/>
            <person name="Dear P."/>
            <person name="Doerig C."/>
            <person name="Gruber A."/>
            <person name="Parkinson J."/>
            <person name="Shirley M."/>
            <person name="Wan K.L."/>
            <person name="Berriman M."/>
            <person name="Tomley F."/>
            <person name="Pain A."/>
        </authorList>
    </citation>
    <scope>NUCLEOTIDE SEQUENCE [LARGE SCALE GENOMIC DNA]</scope>
    <source>
        <strain evidence="3">Houghton</strain>
    </source>
</reference>
<evidence type="ECO:0000313" key="4">
    <source>
        <dbReference type="Proteomes" id="UP000030747"/>
    </source>
</evidence>
<keyword evidence="4" id="KW-1185">Reference proteome</keyword>
<dbReference type="InterPro" id="IPR055141">
    <property type="entry name" value="TADA2A_B-like_dom"/>
</dbReference>
<feature type="domain" description="Transcriptional adapter 2-alpha/beta-like" evidence="2">
    <location>
        <begin position="1"/>
        <end position="39"/>
    </location>
</feature>